<feature type="signal peptide" evidence="1">
    <location>
        <begin position="1"/>
        <end position="27"/>
    </location>
</feature>
<dbReference type="HOGENOM" id="CLU_119080_0_0_5"/>
<dbReference type="EMBL" id="BA000012">
    <property type="protein sequence ID" value="BAB49123.1"/>
    <property type="molecule type" value="Genomic_DNA"/>
</dbReference>
<reference evidence="2 3" key="1">
    <citation type="journal article" date="2000" name="DNA Res.">
        <title>Complete genome structure of the nitrogen-fixing symbiotic bacterium Mesorhizobium loti.</title>
        <authorList>
            <person name="Kaneko T."/>
            <person name="Nakamura Y."/>
            <person name="Sato S."/>
            <person name="Asamizu E."/>
            <person name="Kato T."/>
            <person name="Sasamoto S."/>
            <person name="Watanabe A."/>
            <person name="Idesawa K."/>
            <person name="Ishikawa A."/>
            <person name="Kawashima K."/>
            <person name="Kimura T."/>
            <person name="Kishida Y."/>
            <person name="Kiyokawa C."/>
            <person name="Kohara M."/>
            <person name="Matsumoto M."/>
            <person name="Matsuno A."/>
            <person name="Mochizuki Y."/>
            <person name="Nakayama S."/>
            <person name="Nakazaki N."/>
            <person name="Shimpo S."/>
            <person name="Sugimoto M."/>
            <person name="Takeuchi C."/>
            <person name="Yamada M."/>
            <person name="Tabata S."/>
        </authorList>
    </citation>
    <scope>NUCLEOTIDE SEQUENCE [LARGE SCALE GENOMIC DNA]</scope>
    <source>
        <strain evidence="3">LMG 29417 / CECT 9101 / MAFF 303099</strain>
    </source>
</reference>
<gene>
    <name evidence="2" type="ordered locus">mll1853</name>
</gene>
<evidence type="ECO:0000313" key="2">
    <source>
        <dbReference type="EMBL" id="BAB49123.1"/>
    </source>
</evidence>
<dbReference type="KEGG" id="mlo:mll1853"/>
<dbReference type="Proteomes" id="UP000000552">
    <property type="component" value="Chromosome"/>
</dbReference>
<feature type="chain" id="PRO_5004322766" evidence="1">
    <location>
        <begin position="28"/>
        <end position="178"/>
    </location>
</feature>
<dbReference type="AlphaFoldDB" id="Q98JP2"/>
<name>Q98JP2_RHILO</name>
<accession>Q98JP2</accession>
<keyword evidence="1" id="KW-0732">Signal</keyword>
<evidence type="ECO:0000256" key="1">
    <source>
        <dbReference type="SAM" id="SignalP"/>
    </source>
</evidence>
<proteinExistence type="predicted"/>
<sequence length="178" mass="19150">MDMISNLRNRLVMAGAMLAVCASFAQAHQEAATTETGSNPLAEKVRAANSRFLDVKAATAEGYAPIPCASGINGGAMGIHYVSGQYLKDDKIDIARPEAVMYEPMADGRLKLVAVEYITSKGPASLDGQLFNFNSAPNRYGLGEFYELHVWAWKGNPTGTFADMNPKVSCEHTMAPSQ</sequence>
<organism evidence="2 3">
    <name type="scientific">Mesorhizobium japonicum (strain LMG 29417 / CECT 9101 / MAFF 303099)</name>
    <name type="common">Mesorhizobium loti (strain MAFF 303099)</name>
    <dbReference type="NCBI Taxonomy" id="266835"/>
    <lineage>
        <taxon>Bacteria</taxon>
        <taxon>Pseudomonadati</taxon>
        <taxon>Pseudomonadota</taxon>
        <taxon>Alphaproteobacteria</taxon>
        <taxon>Hyphomicrobiales</taxon>
        <taxon>Phyllobacteriaceae</taxon>
        <taxon>Mesorhizobium</taxon>
    </lineage>
</organism>
<dbReference type="eggNOG" id="ENOG5032W74">
    <property type="taxonomic scope" value="Bacteria"/>
</dbReference>
<protein>
    <submittedName>
        <fullName evidence="2">Mll1853 protein</fullName>
    </submittedName>
</protein>
<evidence type="ECO:0000313" key="3">
    <source>
        <dbReference type="Proteomes" id="UP000000552"/>
    </source>
</evidence>
<dbReference type="RefSeq" id="WP_010910475.1">
    <property type="nucleotide sequence ID" value="NC_002678.2"/>
</dbReference>